<evidence type="ECO:0000313" key="8">
    <source>
        <dbReference type="Proteomes" id="UP000759103"/>
    </source>
</evidence>
<dbReference type="EC" id="5.2.1.8" evidence="1"/>
<dbReference type="RefSeq" id="WP_219749426.1">
    <property type="nucleotide sequence ID" value="NZ_JAHXZN010000005.1"/>
</dbReference>
<keyword evidence="5" id="KW-0732">Signal</keyword>
<evidence type="ECO:0000256" key="4">
    <source>
        <dbReference type="SAM" id="MobiDB-lite"/>
    </source>
</evidence>
<evidence type="ECO:0000313" key="7">
    <source>
        <dbReference type="EMBL" id="MBW6532074.1"/>
    </source>
</evidence>
<feature type="domain" description="PPIase cyclophilin-type" evidence="6">
    <location>
        <begin position="51"/>
        <end position="210"/>
    </location>
</feature>
<dbReference type="InterPro" id="IPR002130">
    <property type="entry name" value="Cyclophilin-type_PPIase_dom"/>
</dbReference>
<name>A0ABS7BR49_9SPHN</name>
<dbReference type="Proteomes" id="UP000759103">
    <property type="component" value="Unassembled WGS sequence"/>
</dbReference>
<feature type="region of interest" description="Disordered" evidence="4">
    <location>
        <begin position="18"/>
        <end position="38"/>
    </location>
</feature>
<dbReference type="Gene3D" id="2.40.100.10">
    <property type="entry name" value="Cyclophilin-like"/>
    <property type="match status" value="1"/>
</dbReference>
<evidence type="ECO:0000259" key="6">
    <source>
        <dbReference type="PROSITE" id="PS50072"/>
    </source>
</evidence>
<dbReference type="PANTHER" id="PTHR43246">
    <property type="entry name" value="PEPTIDYL-PROLYL CIS-TRANS ISOMERASE CYP38, CHLOROPLASTIC"/>
    <property type="match status" value="1"/>
</dbReference>
<sequence length="213" mass="21952">MIAALALLLAAQAALSPSAGAPPQSPAAPATQAPAPIPAPDAAALTRVRLSTEAGDILVGVDTQAAPITAANFLRYVDQHKLDGIGFYRAVKVADGYGLAQFGTRNDPKRTLPPIKHEPTTLTKLSHRDGTLSMAMATPGTAAGDFFITVGDLSSMDATADTPGFAAFGRVLEGMDVVRRILVAPTSPTLGEGVMKGQMLAPVIKITAARRVD</sequence>
<evidence type="ECO:0000256" key="5">
    <source>
        <dbReference type="SAM" id="SignalP"/>
    </source>
</evidence>
<dbReference type="PROSITE" id="PS50072">
    <property type="entry name" value="CSA_PPIASE_2"/>
    <property type="match status" value="1"/>
</dbReference>
<comment type="caution">
    <text evidence="7">The sequence shown here is derived from an EMBL/GenBank/DDBJ whole genome shotgun (WGS) entry which is preliminary data.</text>
</comment>
<dbReference type="GO" id="GO:0016853">
    <property type="term" value="F:isomerase activity"/>
    <property type="evidence" value="ECO:0007669"/>
    <property type="project" value="UniProtKB-KW"/>
</dbReference>
<evidence type="ECO:0000256" key="1">
    <source>
        <dbReference type="ARBA" id="ARBA00013194"/>
    </source>
</evidence>
<dbReference type="InterPro" id="IPR044665">
    <property type="entry name" value="E_coli_cyclophilin_A-like"/>
</dbReference>
<evidence type="ECO:0000256" key="3">
    <source>
        <dbReference type="ARBA" id="ARBA00023235"/>
    </source>
</evidence>
<dbReference type="Pfam" id="PF00160">
    <property type="entry name" value="Pro_isomerase"/>
    <property type="match status" value="1"/>
</dbReference>
<dbReference type="InterPro" id="IPR029000">
    <property type="entry name" value="Cyclophilin-like_dom_sf"/>
</dbReference>
<keyword evidence="3 7" id="KW-0413">Isomerase</keyword>
<keyword evidence="8" id="KW-1185">Reference proteome</keyword>
<dbReference type="SUPFAM" id="SSF50891">
    <property type="entry name" value="Cyclophilin-like"/>
    <property type="match status" value="1"/>
</dbReference>
<organism evidence="7 8">
    <name type="scientific">Sphingomonas citri</name>
    <dbReference type="NCBI Taxonomy" id="2862499"/>
    <lineage>
        <taxon>Bacteria</taxon>
        <taxon>Pseudomonadati</taxon>
        <taxon>Pseudomonadota</taxon>
        <taxon>Alphaproteobacteria</taxon>
        <taxon>Sphingomonadales</taxon>
        <taxon>Sphingomonadaceae</taxon>
        <taxon>Sphingomonas</taxon>
    </lineage>
</organism>
<keyword evidence="2" id="KW-0697">Rotamase</keyword>
<evidence type="ECO:0000256" key="2">
    <source>
        <dbReference type="ARBA" id="ARBA00023110"/>
    </source>
</evidence>
<reference evidence="7 8" key="1">
    <citation type="submission" date="2021-07" db="EMBL/GenBank/DDBJ databases">
        <title>Sphingomonas sp.</title>
        <authorList>
            <person name="Feng G."/>
            <person name="Li J."/>
            <person name="Pan M."/>
        </authorList>
    </citation>
    <scope>NUCLEOTIDE SEQUENCE [LARGE SCALE GENOMIC DNA]</scope>
    <source>
        <strain evidence="7 8">RRHST34</strain>
    </source>
</reference>
<feature type="signal peptide" evidence="5">
    <location>
        <begin position="1"/>
        <end position="21"/>
    </location>
</feature>
<feature type="chain" id="PRO_5047054479" description="peptidylprolyl isomerase" evidence="5">
    <location>
        <begin position="22"/>
        <end position="213"/>
    </location>
</feature>
<gene>
    <name evidence="7" type="ORF">KZ820_15135</name>
</gene>
<protein>
    <recommendedName>
        <fullName evidence="1">peptidylprolyl isomerase</fullName>
        <ecNumber evidence="1">5.2.1.8</ecNumber>
    </recommendedName>
</protein>
<dbReference type="EMBL" id="JAHXZN010000005">
    <property type="protein sequence ID" value="MBW6532074.1"/>
    <property type="molecule type" value="Genomic_DNA"/>
</dbReference>
<accession>A0ABS7BR49</accession>
<proteinExistence type="predicted"/>